<name>A0A4R9BT74_9MICO</name>
<feature type="chain" id="PRO_5020242178" description="Ammonium transporter" evidence="1">
    <location>
        <begin position="24"/>
        <end position="176"/>
    </location>
</feature>
<reference evidence="2 3" key="1">
    <citation type="submission" date="2019-03" db="EMBL/GenBank/DDBJ databases">
        <title>Genomics of glacier-inhabiting Cryobacterium strains.</title>
        <authorList>
            <person name="Liu Q."/>
            <person name="Xin Y.-H."/>
        </authorList>
    </citation>
    <scope>NUCLEOTIDE SEQUENCE [LARGE SCALE GENOMIC DNA]</scope>
    <source>
        <strain evidence="2 3">Sr54</strain>
    </source>
</reference>
<keyword evidence="3" id="KW-1185">Reference proteome</keyword>
<sequence length="176" mass="17843">MTKSIFATVIIAAMFSGSLPATAAEKAEPSPASAPAAEISGTELDDATISAAFADLQASDAPRSESMENGKSLVTFTLPTGSTLTFERDAIQLMLGGGYGQWGLYVDFNRTDQGILLSGGGAGLATALCFIPGVGIPMCIIAATVVAAATAALVAHGVCGGTMRVWAQQFGFTECV</sequence>
<evidence type="ECO:0000313" key="3">
    <source>
        <dbReference type="Proteomes" id="UP000297626"/>
    </source>
</evidence>
<dbReference type="AlphaFoldDB" id="A0A4R9BT74"/>
<gene>
    <name evidence="2" type="ORF">E3T51_03295</name>
</gene>
<dbReference type="EMBL" id="SOHN01000007">
    <property type="protein sequence ID" value="TFD90512.1"/>
    <property type="molecule type" value="Genomic_DNA"/>
</dbReference>
<keyword evidence="1" id="KW-0732">Signal</keyword>
<evidence type="ECO:0008006" key="4">
    <source>
        <dbReference type="Google" id="ProtNLM"/>
    </source>
</evidence>
<evidence type="ECO:0000256" key="1">
    <source>
        <dbReference type="SAM" id="SignalP"/>
    </source>
</evidence>
<proteinExistence type="predicted"/>
<organism evidence="2 3">
    <name type="scientific">Cryobacterium serini</name>
    <dbReference type="NCBI Taxonomy" id="1259201"/>
    <lineage>
        <taxon>Bacteria</taxon>
        <taxon>Bacillati</taxon>
        <taxon>Actinomycetota</taxon>
        <taxon>Actinomycetes</taxon>
        <taxon>Micrococcales</taxon>
        <taxon>Microbacteriaceae</taxon>
        <taxon>Cryobacterium</taxon>
    </lineage>
</organism>
<accession>A0A4R9BT74</accession>
<evidence type="ECO:0000313" key="2">
    <source>
        <dbReference type="EMBL" id="TFD90512.1"/>
    </source>
</evidence>
<feature type="signal peptide" evidence="1">
    <location>
        <begin position="1"/>
        <end position="23"/>
    </location>
</feature>
<dbReference type="RefSeq" id="WP_134527458.1">
    <property type="nucleotide sequence ID" value="NZ_SOHN01000007.1"/>
</dbReference>
<comment type="caution">
    <text evidence="2">The sequence shown here is derived from an EMBL/GenBank/DDBJ whole genome shotgun (WGS) entry which is preliminary data.</text>
</comment>
<protein>
    <recommendedName>
        <fullName evidence="4">Ammonium transporter</fullName>
    </recommendedName>
</protein>
<dbReference type="Proteomes" id="UP000297626">
    <property type="component" value="Unassembled WGS sequence"/>
</dbReference>